<comment type="pathway">
    <text evidence="1">Cofactor biosynthesis; adenosylcobalamin biosynthesis.</text>
</comment>
<keyword evidence="4 8" id="KW-0489">Methyltransferase</keyword>
<evidence type="ECO:0000256" key="2">
    <source>
        <dbReference type="ARBA" id="ARBA00005879"/>
    </source>
</evidence>
<dbReference type="STRING" id="1499966.U14_01091"/>
<evidence type="ECO:0000256" key="6">
    <source>
        <dbReference type="ARBA" id="ARBA00022691"/>
    </source>
</evidence>
<reference evidence="8" key="1">
    <citation type="journal article" date="2015" name="PeerJ">
        <title>First genomic representation of candidate bacterial phylum KSB3 points to enhanced environmental sensing as a trigger of wastewater bulking.</title>
        <authorList>
            <person name="Sekiguchi Y."/>
            <person name="Ohashi A."/>
            <person name="Parks D.H."/>
            <person name="Yamauchi T."/>
            <person name="Tyson G.W."/>
            <person name="Hugenholtz P."/>
        </authorList>
    </citation>
    <scope>NUCLEOTIDE SEQUENCE [LARGE SCALE GENOMIC DNA]</scope>
</reference>
<sequence length="249" mass="27169">MIYFVGAGPGDVDLITVKGRRLLETADVVIYAGSLVWDAHLRFCKPECERYDSAGMTLEAVLDIMAQAEAAGRMTVRLHTGDPTIYGAIGEQMAALDQRGILYDIVPGVSSFTASCAAVKREFTVPNVSQTIIVTRLEGRTPVPPLESLESLAAHRCSLAIFLSVQDIENVVVKLKSGYGRDDVPVAVIYKATWPEQQIVRGTLADIAEHVRAAGIKNFAQILVGDFLNAHGERSLLYHPDFSHGFRQN</sequence>
<dbReference type="HOGENOM" id="CLU_011276_7_1_0"/>
<dbReference type="PANTHER" id="PTHR45790:SF4">
    <property type="entry name" value="COBALT-PRECORRIN-4 C(11)-METHYLTRANSFERASE"/>
    <property type="match status" value="1"/>
</dbReference>
<name>A0A0S6VRE2_9BACT</name>
<dbReference type="PROSITE" id="PS00839">
    <property type="entry name" value="SUMT_1"/>
    <property type="match status" value="1"/>
</dbReference>
<organism evidence="8">
    <name type="scientific">Candidatus Moduliflexus flocculans</name>
    <dbReference type="NCBI Taxonomy" id="1499966"/>
    <lineage>
        <taxon>Bacteria</taxon>
        <taxon>Candidatus Moduliflexota</taxon>
        <taxon>Candidatus Moduliflexia</taxon>
        <taxon>Candidatus Moduliflexales</taxon>
        <taxon>Candidatus Moduliflexaceae</taxon>
    </lineage>
</organism>
<dbReference type="Gene3D" id="3.30.950.10">
    <property type="entry name" value="Methyltransferase, Cobalt-precorrin-4 Transmethylase, Domain 2"/>
    <property type="match status" value="1"/>
</dbReference>
<keyword evidence="5 8" id="KW-0808">Transferase</keyword>
<comment type="similarity">
    <text evidence="2">Belongs to the precorrin methyltransferase family.</text>
</comment>
<dbReference type="InterPro" id="IPR014776">
    <property type="entry name" value="4pyrrole_Mease_sub2"/>
</dbReference>
<keyword evidence="9" id="KW-1185">Reference proteome</keyword>
<accession>A0A0S6VRE2</accession>
<dbReference type="CDD" id="cd11641">
    <property type="entry name" value="Precorrin-4_C11-MT"/>
    <property type="match status" value="1"/>
</dbReference>
<dbReference type="NCBIfam" id="TIGR01465">
    <property type="entry name" value="cobM_cbiF"/>
    <property type="match status" value="1"/>
</dbReference>
<gene>
    <name evidence="8" type="ORF">U14_01091</name>
</gene>
<evidence type="ECO:0000256" key="5">
    <source>
        <dbReference type="ARBA" id="ARBA00022679"/>
    </source>
</evidence>
<evidence type="ECO:0000313" key="8">
    <source>
        <dbReference type="EMBL" id="GAK49867.1"/>
    </source>
</evidence>
<dbReference type="Pfam" id="PF00590">
    <property type="entry name" value="TP_methylase"/>
    <property type="match status" value="1"/>
</dbReference>
<evidence type="ECO:0000313" key="9">
    <source>
        <dbReference type="Proteomes" id="UP000030700"/>
    </source>
</evidence>
<evidence type="ECO:0000256" key="3">
    <source>
        <dbReference type="ARBA" id="ARBA00022573"/>
    </source>
</evidence>
<dbReference type="InterPro" id="IPR003043">
    <property type="entry name" value="Uropor_MeTrfase_CS"/>
</dbReference>
<dbReference type="Proteomes" id="UP000030700">
    <property type="component" value="Unassembled WGS sequence"/>
</dbReference>
<keyword evidence="3" id="KW-0169">Cobalamin biosynthesis</keyword>
<dbReference type="GO" id="GO:0046026">
    <property type="term" value="F:precorrin-4 C11-methyltransferase activity"/>
    <property type="evidence" value="ECO:0007669"/>
    <property type="project" value="InterPro"/>
</dbReference>
<proteinExistence type="inferred from homology"/>
<dbReference type="GO" id="GO:0009236">
    <property type="term" value="P:cobalamin biosynthetic process"/>
    <property type="evidence" value="ECO:0007669"/>
    <property type="project" value="UniProtKB-UniPathway"/>
</dbReference>
<protein>
    <submittedName>
        <fullName evidence="8">Precorrin-4 C11-methyltransferase</fullName>
    </submittedName>
</protein>
<dbReference type="InterPro" id="IPR000878">
    <property type="entry name" value="4pyrrol_Mease"/>
</dbReference>
<evidence type="ECO:0000259" key="7">
    <source>
        <dbReference type="Pfam" id="PF00590"/>
    </source>
</evidence>
<dbReference type="PANTHER" id="PTHR45790">
    <property type="entry name" value="SIROHEME SYNTHASE-RELATED"/>
    <property type="match status" value="1"/>
</dbReference>
<dbReference type="InterPro" id="IPR006362">
    <property type="entry name" value="Cbl_synth_CobM/CibF"/>
</dbReference>
<dbReference type="UniPathway" id="UPA00148"/>
<keyword evidence="6" id="KW-0949">S-adenosyl-L-methionine</keyword>
<evidence type="ECO:0000256" key="1">
    <source>
        <dbReference type="ARBA" id="ARBA00004953"/>
    </source>
</evidence>
<dbReference type="InterPro" id="IPR050161">
    <property type="entry name" value="Siro_Cobalamin_biosynth"/>
</dbReference>
<dbReference type="SUPFAM" id="SSF53790">
    <property type="entry name" value="Tetrapyrrole methylase"/>
    <property type="match status" value="1"/>
</dbReference>
<feature type="domain" description="Tetrapyrrole methylase" evidence="7">
    <location>
        <begin position="1"/>
        <end position="207"/>
    </location>
</feature>
<dbReference type="EMBL" id="DF820455">
    <property type="protein sequence ID" value="GAK49867.1"/>
    <property type="molecule type" value="Genomic_DNA"/>
</dbReference>
<dbReference type="InterPro" id="IPR014777">
    <property type="entry name" value="4pyrrole_Mease_sub1"/>
</dbReference>
<dbReference type="Gene3D" id="3.40.1010.10">
    <property type="entry name" value="Cobalt-precorrin-4 Transmethylase, Domain 1"/>
    <property type="match status" value="1"/>
</dbReference>
<evidence type="ECO:0000256" key="4">
    <source>
        <dbReference type="ARBA" id="ARBA00022603"/>
    </source>
</evidence>
<dbReference type="InterPro" id="IPR035996">
    <property type="entry name" value="4pyrrol_Methylase_sf"/>
</dbReference>
<dbReference type="GO" id="GO:0032259">
    <property type="term" value="P:methylation"/>
    <property type="evidence" value="ECO:0007669"/>
    <property type="project" value="UniProtKB-KW"/>
</dbReference>
<dbReference type="AlphaFoldDB" id="A0A0S6VRE2"/>